<evidence type="ECO:0008006" key="3">
    <source>
        <dbReference type="Google" id="ProtNLM"/>
    </source>
</evidence>
<proteinExistence type="predicted"/>
<sequence length="110" mass="12342">MQSEPHFLCVVQRCLVLYWLAVDWVRMLGGGGFQWSHKPVRWLRWAFLQASRSRIGLAAPKGLVTFLWCRTLISASNSSEHGGPGSAFRARYHVDLSHYGAGGLDFGGFF</sequence>
<protein>
    <recommendedName>
        <fullName evidence="3">Secreted protein</fullName>
    </recommendedName>
</protein>
<organism evidence="1 2">
    <name type="scientific">Pleurodeles waltl</name>
    <name type="common">Iberian ribbed newt</name>
    <dbReference type="NCBI Taxonomy" id="8319"/>
    <lineage>
        <taxon>Eukaryota</taxon>
        <taxon>Metazoa</taxon>
        <taxon>Chordata</taxon>
        <taxon>Craniata</taxon>
        <taxon>Vertebrata</taxon>
        <taxon>Euteleostomi</taxon>
        <taxon>Amphibia</taxon>
        <taxon>Batrachia</taxon>
        <taxon>Caudata</taxon>
        <taxon>Salamandroidea</taxon>
        <taxon>Salamandridae</taxon>
        <taxon>Pleurodelinae</taxon>
        <taxon>Pleurodeles</taxon>
    </lineage>
</organism>
<dbReference type="Proteomes" id="UP001066276">
    <property type="component" value="Chromosome 4_2"/>
</dbReference>
<accession>A0AAV7STX4</accession>
<name>A0AAV7STX4_PLEWA</name>
<dbReference type="EMBL" id="JANPWB010000008">
    <property type="protein sequence ID" value="KAJ1167602.1"/>
    <property type="molecule type" value="Genomic_DNA"/>
</dbReference>
<reference evidence="1" key="1">
    <citation type="journal article" date="2022" name="bioRxiv">
        <title>Sequencing and chromosome-scale assembly of the giantPleurodeles waltlgenome.</title>
        <authorList>
            <person name="Brown T."/>
            <person name="Elewa A."/>
            <person name="Iarovenko S."/>
            <person name="Subramanian E."/>
            <person name="Araus A.J."/>
            <person name="Petzold A."/>
            <person name="Susuki M."/>
            <person name="Suzuki K.-i.T."/>
            <person name="Hayashi T."/>
            <person name="Toyoda A."/>
            <person name="Oliveira C."/>
            <person name="Osipova E."/>
            <person name="Leigh N.D."/>
            <person name="Simon A."/>
            <person name="Yun M.H."/>
        </authorList>
    </citation>
    <scope>NUCLEOTIDE SEQUENCE</scope>
    <source>
        <strain evidence="1">20211129_DDA</strain>
        <tissue evidence="1">Liver</tissue>
    </source>
</reference>
<evidence type="ECO:0000313" key="2">
    <source>
        <dbReference type="Proteomes" id="UP001066276"/>
    </source>
</evidence>
<evidence type="ECO:0000313" key="1">
    <source>
        <dbReference type="EMBL" id="KAJ1167602.1"/>
    </source>
</evidence>
<comment type="caution">
    <text evidence="1">The sequence shown here is derived from an EMBL/GenBank/DDBJ whole genome shotgun (WGS) entry which is preliminary data.</text>
</comment>
<dbReference type="AlphaFoldDB" id="A0AAV7STX4"/>
<gene>
    <name evidence="1" type="ORF">NDU88_007991</name>
</gene>
<keyword evidence="2" id="KW-1185">Reference proteome</keyword>